<organism evidence="7 8">
    <name type="scientific">Nitrosococcus halophilus (strain Nc4)</name>
    <dbReference type="NCBI Taxonomy" id="472759"/>
    <lineage>
        <taxon>Bacteria</taxon>
        <taxon>Pseudomonadati</taxon>
        <taxon>Pseudomonadota</taxon>
        <taxon>Gammaproteobacteria</taxon>
        <taxon>Chromatiales</taxon>
        <taxon>Chromatiaceae</taxon>
        <taxon>Nitrosococcus</taxon>
    </lineage>
</organism>
<keyword evidence="3" id="KW-0479">Metal-binding</keyword>
<dbReference type="SUPFAM" id="SSF56300">
    <property type="entry name" value="Metallo-dependent phosphatases"/>
    <property type="match status" value="1"/>
</dbReference>
<evidence type="ECO:0000256" key="1">
    <source>
        <dbReference type="ARBA" id="ARBA00022475"/>
    </source>
</evidence>
<dbReference type="InterPro" id="IPR029052">
    <property type="entry name" value="Metallo-depent_PP-like"/>
</dbReference>
<keyword evidence="5" id="KW-0464">Manganese</keyword>
<dbReference type="InterPro" id="IPR004843">
    <property type="entry name" value="Calcineurin-like_PHP"/>
</dbReference>
<dbReference type="GO" id="GO:0046872">
    <property type="term" value="F:metal ion binding"/>
    <property type="evidence" value="ECO:0007669"/>
    <property type="project" value="UniProtKB-KW"/>
</dbReference>
<evidence type="ECO:0000259" key="6">
    <source>
        <dbReference type="Pfam" id="PF00149"/>
    </source>
</evidence>
<keyword evidence="8" id="KW-1185">Reference proteome</keyword>
<evidence type="ECO:0000256" key="3">
    <source>
        <dbReference type="ARBA" id="ARBA00022723"/>
    </source>
</evidence>
<dbReference type="OrthoDB" id="9802481at2"/>
<dbReference type="KEGG" id="nhl:Nhal_0733"/>
<dbReference type="GO" id="GO:0008758">
    <property type="term" value="F:UDP-2,3-diacylglucosamine hydrolase activity"/>
    <property type="evidence" value="ECO:0007669"/>
    <property type="project" value="TreeGrafter"/>
</dbReference>
<name>D5BXF5_NITHN</name>
<dbReference type="CDD" id="cd07398">
    <property type="entry name" value="MPP_YbbF-LpxH"/>
    <property type="match status" value="1"/>
</dbReference>
<dbReference type="Gene3D" id="3.60.21.10">
    <property type="match status" value="1"/>
</dbReference>
<dbReference type="Pfam" id="PF00149">
    <property type="entry name" value="Metallophos"/>
    <property type="match status" value="1"/>
</dbReference>
<dbReference type="InterPro" id="IPR043461">
    <property type="entry name" value="LpxH-like"/>
</dbReference>
<gene>
    <name evidence="7" type="ordered locus">Nhal_0733</name>
</gene>
<dbReference type="eggNOG" id="COG2908">
    <property type="taxonomic scope" value="Bacteria"/>
</dbReference>
<accession>D5BXF5</accession>
<dbReference type="GO" id="GO:0016020">
    <property type="term" value="C:membrane"/>
    <property type="evidence" value="ECO:0007669"/>
    <property type="project" value="GOC"/>
</dbReference>
<dbReference type="RefSeq" id="WP_013031807.1">
    <property type="nucleotide sequence ID" value="NC_013960.1"/>
</dbReference>
<evidence type="ECO:0000313" key="8">
    <source>
        <dbReference type="Proteomes" id="UP000001844"/>
    </source>
</evidence>
<evidence type="ECO:0000256" key="4">
    <source>
        <dbReference type="ARBA" id="ARBA00023136"/>
    </source>
</evidence>
<proteinExistence type="predicted"/>
<dbReference type="STRING" id="472759.Nhal_0733"/>
<dbReference type="PANTHER" id="PTHR34990">
    <property type="entry name" value="UDP-2,3-DIACYLGLUCOSAMINE HYDROLASE-RELATED"/>
    <property type="match status" value="1"/>
</dbReference>
<evidence type="ECO:0000256" key="5">
    <source>
        <dbReference type="ARBA" id="ARBA00023211"/>
    </source>
</evidence>
<feature type="domain" description="Calcineurin-like phosphoesterase" evidence="6">
    <location>
        <begin position="7"/>
        <end position="206"/>
    </location>
</feature>
<keyword evidence="4" id="KW-0472">Membrane</keyword>
<dbReference type="Proteomes" id="UP000001844">
    <property type="component" value="Chromosome"/>
</dbReference>
<keyword evidence="1" id="KW-1003">Cell membrane</keyword>
<evidence type="ECO:0000313" key="7">
    <source>
        <dbReference type="EMBL" id="ADE13913.1"/>
    </source>
</evidence>
<sequence length="269" mass="30921">MASLHYRTIWLSDIHLGSRGCNAEFLLDFLTQVEAERLYLVGDIIDFWKLKNGWYWPKLQNEVVRNVLQKAANGTEVIYIPGNHDEFFRDYVGKNFGGIRIEAQAIHVTEDGRRFLVLHGDEFDSIVCHSKWVALIGGHAYDMLLVFNRWFNFFRRKLGFPYWSLSAYLKHKVKNAVNFISNYEQALVHEAKRQGVGGIICGHIHKATVEDFEGVLYCNTGDWVESCTALVENKAGQLAILHWADESVFLINEDAPASIERKRRLVSTN</sequence>
<keyword evidence="2" id="KW-0997">Cell inner membrane</keyword>
<dbReference type="AlphaFoldDB" id="D5BXF5"/>
<protein>
    <submittedName>
        <fullName evidence="7">Metallophosphoesterase</fullName>
    </submittedName>
</protein>
<dbReference type="GO" id="GO:0009245">
    <property type="term" value="P:lipid A biosynthetic process"/>
    <property type="evidence" value="ECO:0007669"/>
    <property type="project" value="TreeGrafter"/>
</dbReference>
<dbReference type="EMBL" id="CP001798">
    <property type="protein sequence ID" value="ADE13913.1"/>
    <property type="molecule type" value="Genomic_DNA"/>
</dbReference>
<dbReference type="PANTHER" id="PTHR34990:SF2">
    <property type="entry name" value="BLL8164 PROTEIN"/>
    <property type="match status" value="1"/>
</dbReference>
<reference evidence="8" key="1">
    <citation type="submission" date="2010-04" db="EMBL/GenBank/DDBJ databases">
        <title>Complete genome sequence of Nitrosococcus halophilus Nc4, a salt-adapted, aerobic obligate ammonia-oxidizing sulfur purple bacterium.</title>
        <authorList>
            <consortium name="US DOE Joint Genome Institute"/>
            <person name="Campbell M.A."/>
            <person name="Malfatti S.A."/>
            <person name="Chain P.S.G."/>
            <person name="Heidelberg J.F."/>
            <person name="Ward B.B."/>
            <person name="Klotz M.G."/>
        </authorList>
    </citation>
    <scope>NUCLEOTIDE SEQUENCE [LARGE SCALE GENOMIC DNA]</scope>
    <source>
        <strain evidence="8">Nc4</strain>
    </source>
</reference>
<evidence type="ECO:0000256" key="2">
    <source>
        <dbReference type="ARBA" id="ARBA00022519"/>
    </source>
</evidence>
<dbReference type="HOGENOM" id="CLU_061126_1_0_6"/>